<dbReference type="AlphaFoldDB" id="A0A397G7H4"/>
<evidence type="ECO:0000256" key="2">
    <source>
        <dbReference type="SAM" id="Phobius"/>
    </source>
</evidence>
<feature type="transmembrane region" description="Helical" evidence="2">
    <location>
        <begin position="52"/>
        <end position="77"/>
    </location>
</feature>
<feature type="transmembrane region" description="Helical" evidence="2">
    <location>
        <begin position="128"/>
        <end position="149"/>
    </location>
</feature>
<dbReference type="OrthoDB" id="5381672at2759"/>
<name>A0A397G7H4_ASPTH</name>
<dbReference type="GeneID" id="38123800"/>
<protein>
    <submittedName>
        <fullName evidence="3">Uncharacterized protein</fullName>
    </submittedName>
</protein>
<dbReference type="Proteomes" id="UP000215305">
    <property type="component" value="Unassembled WGS sequence"/>
</dbReference>
<comment type="caution">
    <text evidence="3">The sequence shown here is derived from an EMBL/GenBank/DDBJ whole genome shotgun (WGS) entry which is preliminary data.</text>
</comment>
<organism evidence="3 4">
    <name type="scientific">Aspergillus thermomutatus</name>
    <name type="common">Neosartorya pseudofischeri</name>
    <dbReference type="NCBI Taxonomy" id="41047"/>
    <lineage>
        <taxon>Eukaryota</taxon>
        <taxon>Fungi</taxon>
        <taxon>Dikarya</taxon>
        <taxon>Ascomycota</taxon>
        <taxon>Pezizomycotina</taxon>
        <taxon>Eurotiomycetes</taxon>
        <taxon>Eurotiomycetidae</taxon>
        <taxon>Eurotiales</taxon>
        <taxon>Aspergillaceae</taxon>
        <taxon>Aspergillus</taxon>
        <taxon>Aspergillus subgen. Fumigati</taxon>
    </lineage>
</organism>
<dbReference type="EMBL" id="NKHU02000268">
    <property type="protein sequence ID" value="RHZ45969.1"/>
    <property type="molecule type" value="Genomic_DNA"/>
</dbReference>
<feature type="region of interest" description="Disordered" evidence="1">
    <location>
        <begin position="1"/>
        <end position="43"/>
    </location>
</feature>
<evidence type="ECO:0000313" key="3">
    <source>
        <dbReference type="EMBL" id="RHZ45969.1"/>
    </source>
</evidence>
<dbReference type="RefSeq" id="XP_026610937.1">
    <property type="nucleotide sequence ID" value="XM_026755445.1"/>
</dbReference>
<dbReference type="VEuPathDB" id="FungiDB:CDV56_101826"/>
<evidence type="ECO:0000256" key="1">
    <source>
        <dbReference type="SAM" id="MobiDB-lite"/>
    </source>
</evidence>
<keyword evidence="4" id="KW-1185">Reference proteome</keyword>
<keyword evidence="2" id="KW-0472">Membrane</keyword>
<proteinExistence type="predicted"/>
<accession>A0A397G7H4</accession>
<gene>
    <name evidence="3" type="ORF">CDV56_101826</name>
</gene>
<feature type="compositionally biased region" description="Basic and acidic residues" evidence="1">
    <location>
        <begin position="1"/>
        <end position="13"/>
    </location>
</feature>
<sequence length="744" mass="81320">MRNDRDDQHRESLVETPATNSATSTPGQHHSVDDGSDKPKPPKPSVPLQCSVYIVFLTLLYGAAALYAWVIICILTYRPIGANSYGPSELDRILTGPHLGTTTVPEYLDALFAKSERYLRAARTVQSLVSVLTIPLTSAVCSQAAVVYIQWKRGDKRPTLRQSMALADKGWTDLVLLKNLIFGGWNKYRSSLLLFAVFLHLLGAAISPVQQLFLSYKTIKRVGYPVSLTQITDFTDLFPDPGPDIGLDATKLRATLALTVNTAVQLRLWSSANGTVTLDDKIYQTYLALETKSQNTLANISTITDPFWAELPTSTNTGLLRQFAPRINSTAVWENNSAAILPEDCNSLSDAFYLHYEYGQDNGAPFQYDVEICMPGNIEELYFKMNFSGDGGMMNYLPRPGTSSRKLTLHTTTGYFELPNYANGQVPGPLIEESPFGKSSRNLTPRDVNNQTAWTPLNATLNVINAGNKGPLLYIAMALFGEGSFADVQHTVLAAYANSGTIYDGCIGIIPFIPLLDDPNSSFKASPGNPCLTGSGLTGSASNRQYNDDTMHAIVAGYFFLFSGDPTYGPTSERVQNAFASAAFLANDMFMTNNYHQQSIGISYDMGADVQVPHISRAGIILVSVLLGLDLACLLALSLYSAWIPRWTETLDSFAMLRIGASIAEKVPLLAARHVERIKVLDETPGWVGNVSDGEIGELCLGGERPLRKTRRYRGYDTDLAKRKPSASGLVRREGYSLAPGDST</sequence>
<keyword evidence="2" id="KW-1133">Transmembrane helix</keyword>
<reference evidence="3" key="1">
    <citation type="submission" date="2018-08" db="EMBL/GenBank/DDBJ databases">
        <title>Draft genome sequence of azole-resistant Aspergillus thermomutatus (Neosartorya pseudofischeri) strain HMR AF 39, isolated from a human nasal aspirate.</title>
        <authorList>
            <person name="Parent-Michaud M."/>
            <person name="Dufresne P.J."/>
            <person name="Fournier E."/>
            <person name="Martineau C."/>
            <person name="Moreira S."/>
            <person name="Perkins V."/>
            <person name="De Repentigny L."/>
            <person name="Dufresne S.F."/>
        </authorList>
    </citation>
    <scope>NUCLEOTIDE SEQUENCE [LARGE SCALE GENOMIC DNA]</scope>
    <source>
        <strain evidence="3">HMR AF 39</strain>
    </source>
</reference>
<keyword evidence="2" id="KW-0812">Transmembrane</keyword>
<feature type="transmembrane region" description="Helical" evidence="2">
    <location>
        <begin position="192"/>
        <end position="214"/>
    </location>
</feature>
<feature type="compositionally biased region" description="Polar residues" evidence="1">
    <location>
        <begin position="17"/>
        <end position="28"/>
    </location>
</feature>
<evidence type="ECO:0000313" key="4">
    <source>
        <dbReference type="Proteomes" id="UP000215305"/>
    </source>
</evidence>
<feature type="compositionally biased region" description="Basic and acidic residues" evidence="1">
    <location>
        <begin position="30"/>
        <end position="40"/>
    </location>
</feature>